<name>A1ZF71_MICM2</name>
<dbReference type="AlphaFoldDB" id="A1ZF71"/>
<dbReference type="Proteomes" id="UP000004095">
    <property type="component" value="Unassembled WGS sequence"/>
</dbReference>
<evidence type="ECO:0000313" key="3">
    <source>
        <dbReference type="Proteomes" id="UP000004095"/>
    </source>
</evidence>
<proteinExistence type="predicted"/>
<feature type="region of interest" description="Disordered" evidence="1">
    <location>
        <begin position="29"/>
        <end position="130"/>
    </location>
</feature>
<reference evidence="2 3" key="1">
    <citation type="submission" date="2007-01" db="EMBL/GenBank/DDBJ databases">
        <authorList>
            <person name="Haygood M."/>
            <person name="Podell S."/>
            <person name="Anderson C."/>
            <person name="Hopkinson B."/>
            <person name="Roe K."/>
            <person name="Barbeau K."/>
            <person name="Gaasterland T."/>
            <person name="Ferriera S."/>
            <person name="Johnson J."/>
            <person name="Kravitz S."/>
            <person name="Beeson K."/>
            <person name="Sutton G."/>
            <person name="Rogers Y.-H."/>
            <person name="Friedman R."/>
            <person name="Frazier M."/>
            <person name="Venter J.C."/>
        </authorList>
    </citation>
    <scope>NUCLEOTIDE SEQUENCE [LARGE SCALE GENOMIC DNA]</scope>
    <source>
        <strain evidence="2 3">ATCC 23134</strain>
    </source>
</reference>
<gene>
    <name evidence="2" type="ORF">M23134_07583</name>
</gene>
<comment type="caution">
    <text evidence="2">The sequence shown here is derived from an EMBL/GenBank/DDBJ whole genome shotgun (WGS) entry which is preliminary data.</text>
</comment>
<accession>A1ZF71</accession>
<feature type="compositionally biased region" description="Polar residues" evidence="1">
    <location>
        <begin position="29"/>
        <end position="39"/>
    </location>
</feature>
<keyword evidence="3" id="KW-1185">Reference proteome</keyword>
<dbReference type="EMBL" id="AAWS01000004">
    <property type="protein sequence ID" value="EAY31173.1"/>
    <property type="molecule type" value="Genomic_DNA"/>
</dbReference>
<organism evidence="2 3">
    <name type="scientific">Microscilla marina ATCC 23134</name>
    <dbReference type="NCBI Taxonomy" id="313606"/>
    <lineage>
        <taxon>Bacteria</taxon>
        <taxon>Pseudomonadati</taxon>
        <taxon>Bacteroidota</taxon>
        <taxon>Cytophagia</taxon>
        <taxon>Cytophagales</taxon>
        <taxon>Microscillaceae</taxon>
        <taxon>Microscilla</taxon>
    </lineage>
</organism>
<feature type="compositionally biased region" description="Polar residues" evidence="1">
    <location>
        <begin position="48"/>
        <end position="67"/>
    </location>
</feature>
<dbReference type="RefSeq" id="WP_002694330.1">
    <property type="nucleotide sequence ID" value="NZ_AAWS01000004.1"/>
</dbReference>
<protein>
    <submittedName>
        <fullName evidence="2">Uncharacterized protein</fullName>
    </submittedName>
</protein>
<sequence length="130" mass="14233">MNNIQLALTLIDYLIDKHAGTIDPALVSTTAASPENNPWESLDLDASQFGQESFQAGTPSVPASTQPDFIPQKEPPQTPQHLDQADNFISTAKETLPLKSSVEPDQSPPAHRPDKIDSQPGEFNDFNFDF</sequence>
<evidence type="ECO:0000256" key="1">
    <source>
        <dbReference type="SAM" id="MobiDB-lite"/>
    </source>
</evidence>
<evidence type="ECO:0000313" key="2">
    <source>
        <dbReference type="EMBL" id="EAY31173.1"/>
    </source>
</evidence>